<dbReference type="KEGG" id="dcm:NIES806_15690"/>
<dbReference type="PANTHER" id="PTHR44858">
    <property type="entry name" value="TETRATRICOPEPTIDE REPEAT PROTEIN 6"/>
    <property type="match status" value="1"/>
</dbReference>
<keyword evidence="6" id="KW-1185">Reference proteome</keyword>
<reference evidence="5 6" key="1">
    <citation type="submission" date="2017-06" db="EMBL/GenBank/DDBJ databases">
        <title>Genome sequencing of cyanobaciteial culture collection at National Institute for Environmental Studies (NIES).</title>
        <authorList>
            <person name="Hirose Y."/>
            <person name="Shimura Y."/>
            <person name="Fujisawa T."/>
            <person name="Nakamura Y."/>
            <person name="Kawachi M."/>
        </authorList>
    </citation>
    <scope>NUCLEOTIDE SEQUENCE [LARGE SCALE GENOMIC DNA]</scope>
    <source>
        <strain evidence="5 6">NIES-806</strain>
    </source>
</reference>
<sequence>MKLWKLAASILVFSTIIISPKANAQNLLKPQQLAPLQNSVSPNSKDVDTYFTQGFKKVELKDFRGAIADFNKILEIDPNNAYAYVGRGFSRFGLASYQGAKKDFDKALEITPDIAYAHFFRGFTLVMLEDKQGAIADLQKASTLFKEEGEDEFAQKADNAVKQIEAS</sequence>
<name>A0A1Z4V1J4_9CYAN</name>
<evidence type="ECO:0000313" key="5">
    <source>
        <dbReference type="EMBL" id="BAZ85366.1"/>
    </source>
</evidence>
<dbReference type="EMBL" id="AP018316">
    <property type="protein sequence ID" value="BAZ85366.1"/>
    <property type="molecule type" value="Genomic_DNA"/>
</dbReference>
<dbReference type="PANTHER" id="PTHR44858:SF1">
    <property type="entry name" value="UDP-N-ACETYLGLUCOSAMINE--PEPTIDE N-ACETYLGLUCOSAMINYLTRANSFERASE SPINDLY-RELATED"/>
    <property type="match status" value="1"/>
</dbReference>
<organism evidence="5 6">
    <name type="scientific">Dolichospermum compactum NIES-806</name>
    <dbReference type="NCBI Taxonomy" id="1973481"/>
    <lineage>
        <taxon>Bacteria</taxon>
        <taxon>Bacillati</taxon>
        <taxon>Cyanobacteriota</taxon>
        <taxon>Cyanophyceae</taxon>
        <taxon>Nostocales</taxon>
        <taxon>Aphanizomenonaceae</taxon>
        <taxon>Dolichospermum</taxon>
        <taxon>Dolichospermum compactum</taxon>
    </lineage>
</organism>
<dbReference type="InterPro" id="IPR019734">
    <property type="entry name" value="TPR_rpt"/>
</dbReference>
<evidence type="ECO:0000256" key="1">
    <source>
        <dbReference type="ARBA" id="ARBA00022737"/>
    </source>
</evidence>
<evidence type="ECO:0000256" key="4">
    <source>
        <dbReference type="SAM" id="SignalP"/>
    </source>
</evidence>
<dbReference type="InterPro" id="IPR050498">
    <property type="entry name" value="Ycf3"/>
</dbReference>
<dbReference type="GO" id="GO:0009279">
    <property type="term" value="C:cell outer membrane"/>
    <property type="evidence" value="ECO:0007669"/>
    <property type="project" value="TreeGrafter"/>
</dbReference>
<dbReference type="SUPFAM" id="SSF48452">
    <property type="entry name" value="TPR-like"/>
    <property type="match status" value="1"/>
</dbReference>
<dbReference type="OrthoDB" id="427096at2"/>
<keyword evidence="1" id="KW-0677">Repeat</keyword>
<dbReference type="SMART" id="SM00028">
    <property type="entry name" value="TPR"/>
    <property type="match status" value="3"/>
</dbReference>
<evidence type="ECO:0000256" key="3">
    <source>
        <dbReference type="PROSITE-ProRule" id="PRU00339"/>
    </source>
</evidence>
<dbReference type="Pfam" id="PF13181">
    <property type="entry name" value="TPR_8"/>
    <property type="match status" value="1"/>
</dbReference>
<feature type="repeat" description="TPR" evidence="3">
    <location>
        <begin position="47"/>
        <end position="80"/>
    </location>
</feature>
<dbReference type="PROSITE" id="PS50005">
    <property type="entry name" value="TPR"/>
    <property type="match status" value="2"/>
</dbReference>
<keyword evidence="4" id="KW-0732">Signal</keyword>
<evidence type="ECO:0000256" key="2">
    <source>
        <dbReference type="ARBA" id="ARBA00022803"/>
    </source>
</evidence>
<gene>
    <name evidence="5" type="ORF">NIES806_15690</name>
</gene>
<feature type="signal peptide" evidence="4">
    <location>
        <begin position="1"/>
        <end position="24"/>
    </location>
</feature>
<keyword evidence="2 3" id="KW-0802">TPR repeat</keyword>
<evidence type="ECO:0000313" key="6">
    <source>
        <dbReference type="Proteomes" id="UP000218702"/>
    </source>
</evidence>
<accession>A0A1Z4V1J4</accession>
<feature type="chain" id="PRO_5013051883" evidence="4">
    <location>
        <begin position="25"/>
        <end position="167"/>
    </location>
</feature>
<dbReference type="GO" id="GO:0046813">
    <property type="term" value="P:receptor-mediated virion attachment to host cell"/>
    <property type="evidence" value="ECO:0007669"/>
    <property type="project" value="TreeGrafter"/>
</dbReference>
<dbReference type="AlphaFoldDB" id="A0A1Z4V1J4"/>
<dbReference type="Proteomes" id="UP000218702">
    <property type="component" value="Chromosome"/>
</dbReference>
<dbReference type="InterPro" id="IPR011990">
    <property type="entry name" value="TPR-like_helical_dom_sf"/>
</dbReference>
<feature type="repeat" description="TPR" evidence="3">
    <location>
        <begin position="81"/>
        <end position="114"/>
    </location>
</feature>
<dbReference type="Gene3D" id="1.25.40.10">
    <property type="entry name" value="Tetratricopeptide repeat domain"/>
    <property type="match status" value="1"/>
</dbReference>
<dbReference type="RefSeq" id="WP_096665956.1">
    <property type="nucleotide sequence ID" value="NZ_AP018316.1"/>
</dbReference>
<protein>
    <submittedName>
        <fullName evidence="5">TPR repeat-containing protein</fullName>
    </submittedName>
</protein>
<proteinExistence type="predicted"/>